<dbReference type="Pfam" id="PF04014">
    <property type="entry name" value="MazE_antitoxin"/>
    <property type="match status" value="1"/>
</dbReference>
<dbReference type="Gene3D" id="2.10.260.10">
    <property type="match status" value="1"/>
</dbReference>
<accession>A0A7J2U177</accession>
<dbReference type="SMART" id="SM00966">
    <property type="entry name" value="SpoVT_AbrB"/>
    <property type="match status" value="1"/>
</dbReference>
<organism evidence="2">
    <name type="scientific">Ignisphaera aggregans</name>
    <dbReference type="NCBI Taxonomy" id="334771"/>
    <lineage>
        <taxon>Archaea</taxon>
        <taxon>Thermoproteota</taxon>
        <taxon>Thermoprotei</taxon>
        <taxon>Desulfurococcales</taxon>
        <taxon>Desulfurococcaceae</taxon>
        <taxon>Ignisphaera</taxon>
    </lineage>
</organism>
<dbReference type="InterPro" id="IPR037914">
    <property type="entry name" value="SpoVT-AbrB_sf"/>
</dbReference>
<protein>
    <submittedName>
        <fullName evidence="2">AbrB/MazE/SpoVT family DNA-binding domain-containing protein</fullName>
    </submittedName>
</protein>
<reference evidence="2" key="1">
    <citation type="journal article" date="2020" name="mSystems">
        <title>Genome- and Community-Level Interaction Insights into Carbon Utilization and Element Cycling Functions of Hydrothermarchaeota in Hydrothermal Sediment.</title>
        <authorList>
            <person name="Zhou Z."/>
            <person name="Liu Y."/>
            <person name="Xu W."/>
            <person name="Pan J."/>
            <person name="Luo Z.H."/>
            <person name="Li M."/>
        </authorList>
    </citation>
    <scope>NUCLEOTIDE SEQUENCE [LARGE SCALE GENOMIC DNA]</scope>
    <source>
        <strain evidence="2">SpSt-125</strain>
    </source>
</reference>
<name>A0A7J2U177_9CREN</name>
<dbReference type="EMBL" id="DSEU01000008">
    <property type="protein sequence ID" value="HEM66299.1"/>
    <property type="molecule type" value="Genomic_DNA"/>
</dbReference>
<evidence type="ECO:0000259" key="1">
    <source>
        <dbReference type="PROSITE" id="PS51740"/>
    </source>
</evidence>
<feature type="domain" description="SpoVT-AbrB" evidence="1">
    <location>
        <begin position="4"/>
        <end position="49"/>
    </location>
</feature>
<comment type="caution">
    <text evidence="2">The sequence shown here is derived from an EMBL/GenBank/DDBJ whole genome shotgun (WGS) entry which is preliminary data.</text>
</comment>
<proteinExistence type="predicted"/>
<dbReference type="InterPro" id="IPR007159">
    <property type="entry name" value="SpoVT-AbrB_dom"/>
</dbReference>
<dbReference type="SUPFAM" id="SSF89447">
    <property type="entry name" value="AbrB/MazE/MraZ-like"/>
    <property type="match status" value="1"/>
</dbReference>
<keyword evidence="2" id="KW-0238">DNA-binding</keyword>
<gene>
    <name evidence="2" type="ORF">ENO26_01810</name>
</gene>
<evidence type="ECO:0000313" key="2">
    <source>
        <dbReference type="EMBL" id="HEM66299.1"/>
    </source>
</evidence>
<sequence length="83" mass="9583">MYGTFILKVRKRGVVVLPKELRTKAGIEEDCEVVAEIRGNEVLLRPLKPVIVRVDWAAVEKILGEEDEIEEEKLRKILKELRS</sequence>
<dbReference type="PROSITE" id="PS51740">
    <property type="entry name" value="SPOVT_ABRB"/>
    <property type="match status" value="1"/>
</dbReference>
<dbReference type="GO" id="GO:0003677">
    <property type="term" value="F:DNA binding"/>
    <property type="evidence" value="ECO:0007669"/>
    <property type="project" value="UniProtKB-KW"/>
</dbReference>
<dbReference type="AlphaFoldDB" id="A0A7J2U177"/>